<accession>A0ABP1D315</accession>
<gene>
    <name evidence="2" type="ORF">GFSPODELE1_LOCUS3977</name>
</gene>
<evidence type="ECO:0000313" key="3">
    <source>
        <dbReference type="Proteomes" id="UP001497453"/>
    </source>
</evidence>
<feature type="compositionally biased region" description="Low complexity" evidence="1">
    <location>
        <begin position="356"/>
        <end position="375"/>
    </location>
</feature>
<feature type="region of interest" description="Disordered" evidence="1">
    <location>
        <begin position="418"/>
        <end position="441"/>
    </location>
</feature>
<feature type="compositionally biased region" description="Pro residues" evidence="1">
    <location>
        <begin position="307"/>
        <end position="320"/>
    </location>
</feature>
<name>A0ABP1D315_9APHY</name>
<sequence>MATTAAPNHRASLLAGLRTGGVRSTSGPMANVPHTAAPGGSFNMPRYVSNGYNGYNDSLYEEEDELADMMSQNLYINHAQNRMQQPMTAAVDGSANRFAHQQTMGMNRPLPMSPFMTPDTQAQLQALQLQMMQTEIARLQTLQMQHQQQQQYQAELFAQAQRQRQMPQVQPARRSAMPPASAGPTSTSFDLRSATMRRAQQAEMISKLGAVGEEQVPMTASLGGRFGSRVPSGGYEEDLSSGLRNPPTTPSYTTVISGGTSLGGSSSNSNNGIAPSKSDAAVSWRRGGNNSVLSGNRTASAPVVKITPPPAERNSPPPSISPIKTRPQPLRFSAEISEPLTSVAIVTNDGTDGDDSSSSSSRSNSSPSTPRTASSMGDVPPLSPREEAAKKLYEGLGIGRPVPSVTVVAPPTAAMQRLASQPLRQPRGPPSNNEELVPKNFATRSRRKAIGALLDARERREVVEAY</sequence>
<feature type="compositionally biased region" description="Low complexity" evidence="1">
    <location>
        <begin position="162"/>
        <end position="184"/>
    </location>
</feature>
<evidence type="ECO:0000256" key="1">
    <source>
        <dbReference type="SAM" id="MobiDB-lite"/>
    </source>
</evidence>
<protein>
    <submittedName>
        <fullName evidence="2">Uncharacterized protein</fullName>
    </submittedName>
</protein>
<keyword evidence="3" id="KW-1185">Reference proteome</keyword>
<feature type="region of interest" description="Disordered" evidence="1">
    <location>
        <begin position="162"/>
        <end position="190"/>
    </location>
</feature>
<dbReference type="Proteomes" id="UP001497453">
    <property type="component" value="Chromosome 2"/>
</dbReference>
<feature type="compositionally biased region" description="Low complexity" evidence="1">
    <location>
        <begin position="257"/>
        <end position="272"/>
    </location>
</feature>
<organism evidence="2 3">
    <name type="scientific">Somion occarium</name>
    <dbReference type="NCBI Taxonomy" id="3059160"/>
    <lineage>
        <taxon>Eukaryota</taxon>
        <taxon>Fungi</taxon>
        <taxon>Dikarya</taxon>
        <taxon>Basidiomycota</taxon>
        <taxon>Agaricomycotina</taxon>
        <taxon>Agaricomycetes</taxon>
        <taxon>Polyporales</taxon>
        <taxon>Cerrenaceae</taxon>
        <taxon>Somion</taxon>
    </lineage>
</organism>
<dbReference type="EMBL" id="OZ037945">
    <property type="protein sequence ID" value="CAL1702290.1"/>
    <property type="molecule type" value="Genomic_DNA"/>
</dbReference>
<proteinExistence type="predicted"/>
<evidence type="ECO:0000313" key="2">
    <source>
        <dbReference type="EMBL" id="CAL1702290.1"/>
    </source>
</evidence>
<feature type="region of interest" description="Disordered" evidence="1">
    <location>
        <begin position="223"/>
        <end position="390"/>
    </location>
</feature>
<feature type="compositionally biased region" description="Polar residues" evidence="1">
    <location>
        <begin position="288"/>
        <end position="299"/>
    </location>
</feature>
<reference evidence="3" key="1">
    <citation type="submission" date="2024-04" db="EMBL/GenBank/DDBJ databases">
        <authorList>
            <person name="Shaw F."/>
            <person name="Minotto A."/>
        </authorList>
    </citation>
    <scope>NUCLEOTIDE SEQUENCE [LARGE SCALE GENOMIC DNA]</scope>
</reference>